<name>A0A3B0ZTC9_9ZZZZ</name>
<dbReference type="EMBL" id="UOFU01000105">
    <property type="protein sequence ID" value="VAW96795.1"/>
    <property type="molecule type" value="Genomic_DNA"/>
</dbReference>
<reference evidence="1" key="1">
    <citation type="submission" date="2018-06" db="EMBL/GenBank/DDBJ databases">
        <authorList>
            <person name="Zhirakovskaya E."/>
        </authorList>
    </citation>
    <scope>NUCLEOTIDE SEQUENCE</scope>
</reference>
<dbReference type="Pfam" id="PF13591">
    <property type="entry name" value="MerR_2"/>
    <property type="match status" value="1"/>
</dbReference>
<evidence type="ECO:0000313" key="1">
    <source>
        <dbReference type="EMBL" id="VAW96795.1"/>
    </source>
</evidence>
<dbReference type="AlphaFoldDB" id="A0A3B0ZTC9"/>
<accession>A0A3B0ZTC9</accession>
<proteinExistence type="predicted"/>
<sequence>MSTQLTILAGVLLDENAELSLKDLSRACSVERRVLVEMVQEGLLEPVDVHLAPWRFQGDALHRARTALRLRRDLEVNFAGIAMILDLLDEIDGLETRLRRLEGRFE</sequence>
<protein>
    <recommendedName>
        <fullName evidence="2">MerR family transcriptional regulator</fullName>
    </recommendedName>
</protein>
<gene>
    <name evidence="1" type="ORF">MNBD_GAMMA20-1281</name>
</gene>
<dbReference type="Gene3D" id="1.10.1660.10">
    <property type="match status" value="1"/>
</dbReference>
<evidence type="ECO:0008006" key="2">
    <source>
        <dbReference type="Google" id="ProtNLM"/>
    </source>
</evidence>
<organism evidence="1">
    <name type="scientific">hydrothermal vent metagenome</name>
    <dbReference type="NCBI Taxonomy" id="652676"/>
    <lineage>
        <taxon>unclassified sequences</taxon>
        <taxon>metagenomes</taxon>
        <taxon>ecological metagenomes</taxon>
    </lineage>
</organism>